<gene>
    <name evidence="1" type="ORF">FB460_1050</name>
</gene>
<reference evidence="1 2" key="1">
    <citation type="submission" date="2019-06" db="EMBL/GenBank/DDBJ databases">
        <title>Sequencing the genomes of 1000 actinobacteria strains.</title>
        <authorList>
            <person name="Klenk H.-P."/>
        </authorList>
    </citation>
    <scope>NUCLEOTIDE SEQUENCE [LARGE SCALE GENOMIC DNA]</scope>
    <source>
        <strain evidence="1 2">DSM 8251</strain>
    </source>
</reference>
<organism evidence="1 2">
    <name type="scientific">Propioniferax innocua</name>
    <dbReference type="NCBI Taxonomy" id="1753"/>
    <lineage>
        <taxon>Bacteria</taxon>
        <taxon>Bacillati</taxon>
        <taxon>Actinomycetota</taxon>
        <taxon>Actinomycetes</taxon>
        <taxon>Propionibacteriales</taxon>
        <taxon>Propionibacteriaceae</taxon>
        <taxon>Propioniferax</taxon>
    </lineage>
</organism>
<keyword evidence="2" id="KW-1185">Reference proteome</keyword>
<accession>A0A542ZSC2</accession>
<dbReference type="AlphaFoldDB" id="A0A542ZSC2"/>
<dbReference type="Proteomes" id="UP000316196">
    <property type="component" value="Unassembled WGS sequence"/>
</dbReference>
<comment type="caution">
    <text evidence="1">The sequence shown here is derived from an EMBL/GenBank/DDBJ whole genome shotgun (WGS) entry which is preliminary data.</text>
</comment>
<evidence type="ECO:0000313" key="2">
    <source>
        <dbReference type="Proteomes" id="UP000316196"/>
    </source>
</evidence>
<name>A0A542ZSC2_9ACTN</name>
<sequence length="54" mass="5813">MAWSQNLVNTMYGEAGANPALTRSREGTARVGMPCMVQRRVVELRAGHGPVPST</sequence>
<evidence type="ECO:0000313" key="1">
    <source>
        <dbReference type="EMBL" id="TQL63248.1"/>
    </source>
</evidence>
<dbReference type="EMBL" id="VFOR01000001">
    <property type="protein sequence ID" value="TQL63248.1"/>
    <property type="molecule type" value="Genomic_DNA"/>
</dbReference>
<protein>
    <submittedName>
        <fullName evidence="1">Uncharacterized protein</fullName>
    </submittedName>
</protein>
<proteinExistence type="predicted"/>